<dbReference type="EMBL" id="VFOP01000001">
    <property type="protein sequence ID" value="TQL49679.1"/>
    <property type="molecule type" value="Genomic_DNA"/>
</dbReference>
<evidence type="ECO:0000256" key="1">
    <source>
        <dbReference type="SAM" id="MobiDB-lite"/>
    </source>
</evidence>
<evidence type="ECO:0000313" key="6">
    <source>
        <dbReference type="Proteomes" id="UP000319516"/>
    </source>
</evidence>
<organism evidence="5 6">
    <name type="scientific">Ornithinicoccus hortensis</name>
    <dbReference type="NCBI Taxonomy" id="82346"/>
    <lineage>
        <taxon>Bacteria</taxon>
        <taxon>Bacillati</taxon>
        <taxon>Actinomycetota</taxon>
        <taxon>Actinomycetes</taxon>
        <taxon>Micrococcales</taxon>
        <taxon>Intrasporangiaceae</taxon>
        <taxon>Ornithinicoccus</taxon>
    </lineage>
</organism>
<comment type="caution">
    <text evidence="5">The sequence shown here is derived from an EMBL/GenBank/DDBJ whole genome shotgun (WGS) entry which is preliminary data.</text>
</comment>
<feature type="compositionally biased region" description="Pro residues" evidence="1">
    <location>
        <begin position="2514"/>
        <end position="2532"/>
    </location>
</feature>
<gene>
    <name evidence="5" type="ORF">FB467_0765</name>
</gene>
<dbReference type="PROSITE" id="PS50234">
    <property type="entry name" value="VWFA"/>
    <property type="match status" value="1"/>
</dbReference>
<evidence type="ECO:0000259" key="4">
    <source>
        <dbReference type="PROSITE" id="PS50234"/>
    </source>
</evidence>
<sequence>MQNTPLRKRPFDRVRRSRTSVAVLATMAMLLSWFGTAGAVADEDTEAGPVLGTATLLSIDDAGAPVGGTTFELTDPASGEVRTVADGGDDDGDPADGAVLVRDLPAGSYVASLAVAPEGFSAPETPQTVVVTGTQADDMLETSFVTLPLPNAPPAGEEDGETQDEAVVEQDPAEEDAGAEDPAGEEPAEEEAAVEEPAAEDAAEDAGERAESDEESAETAEPGFSVQAIPPGNPGNNQAKLIVRKGGDRVGDSTTVTGLTGATFQFYRVNSSTALTGGTLVGTCTTEAADNGQCGVIVDLPNNSNYFYVAETSTPAGWTAPGTWGSSSDYVRYNTGNITSGGPVASRTVTLPTAHQYNDNRTFPDLRDNPPIVEKCGLDIALIFDLSYSVSGNSTYFPQYKAAGKGFVSALEGTPSQIALYTFASDAPAGGAANTTMPLTSVASSAGANALRSKIDGYTAPSSPRYYTNWDLGLAQIPLDTYDAVIFLTDGDPTVARTQVSGGSNSSLFHVEEAVHSANRVKADTHLIVVGIGGSVNTDAGKKRLSMVSSDYHTAGFEEVGALLREIALEPCLGSLTVVKQIRGLDGQLTPGVDWTFSTPTDEVTPAEGQTDGNGALNFQVEGYSDTVASRAVEVTETQQSGYLLEQQSGRNASCTNTATGQPVTPTNAGDLGFTVSVPRDGAISCTVINAEQVGDPTISKTATPAYAVDHEWDIDKQVSDDDRVTYPEGGDVPELAYTLEVTPVQRVESGWEVTGEITVDNPNAVSIQGQLVDAVDNGGTCTLDDGGASVTVEPGVNTFPYTCTYDSAPAQSAGQNTATLTWDAAAYPGTTGEITAVESFDFATVEPDPNVHETITVVDDMADDSPWTITWPDDGETVTELTYSVPATGTPGECTTIDNTATIVETGQPSSTTTEVCVGQDLSVTKNVVVSLERTYLWTILKEAAATVVTVDPETGEATFEYTVTATPAGYDDSNWQMRGEITIENPNDWQDIDATVTDAVSIPGAVCLVNEGDNTVTVGADDSVTLPYTCTITDMDEADYDGTNTATVTWDAEAASTPTGEDVGTAEFTEEDWGITPVNETVEVWDDMTDPDNPVLLGEATWNEDGTPFTETYTVTKDGVPGDCVSFTNVAWIEETGQQATEEVTACSDMALTVVKDADATFDRTYEWTIEKSAEETELVVDPVTGLATAVYRVVVDSDGFEDGSYELSGTIEVTNDLGFGDPVVVDVTDVPDVGAGVTCTVTDGEGVEVPAGESVTLDYVCDIPEGTVPTDGTNTATVTWDGGSATGSADVEFVLDEEFDDVVTVVDDQTTPGEEVELGTVNVHEDELPTTFEYSLDLEGTLGECVTYDNTATIVETEQPADASVQVCSEIALTVVKDADATFDRTYEWEIEKSVDETDVVVDPETGEATFGYTVEAVQAGYDDSGYELSGTIEVTNPHEFGAVVVDVTDVPDVGEGVTCTVTDGEGVEVPAGETVTLDYVCDIPEGTVPTDGTNTATVTWDGGSATGSSDVVFEIDTETDKTVPVVDDQTDPANPVELGTVTWDVDLPHVFTYELTHQGVPGECVDFTNTAWVEVEAGDNPTDSETVTLCQYEDLTVAKTVDASFARNYDWTLHKSADETRLVVDPETGEATFEYTVVADAAGYRDSGWAMSGTITVGNPNVFSALTVDVVDDSGIEGVECVVDGGTGAVVPADGSLPLTYSCTIEELGEDDYEGVNTATVTWDNGEDAGEVSATAPIEFVEDEDAAVDRTVEVWDDKTDPENPVLLGEATWGVDTLKEFTYELTHEGVPGQCVDFTNTAWLVDDQETGDDQTVTVCVEQPLTVEKTAEGSYDRTYFWGIAKIADRTEVIVDEATGEATFGYTVTATADGYDDSGHELGGTITVGNPNAFGEPYVVDVTDVVDIDGISCTVTDGEGVEVPVGGTVTLDYTCTFDEDGPQFYEGVNTATVTWDGGSAQGQAAVVLELDEQTDYTVEVWDDQTDPEADPVLLGEATWGVDTPKEFTYLLTHEGVPGECVDFTNTAWVDLTEGEDPEADETVTVCVLADLAVDKEVEATFDRTYEWAVEKSVDETDVVVDPETGEATFGYTVEAIQVGYADSGHSLGGTITVTNPNDFAPVVVDVTDVPDVGEGVTCTVTDGEGVEVPAGESVTLDYTCVVPEDVDYEGSNTAVVAWELDGEPFGAEVTVPVVFEVDTETDKTVPVVDDQTDPENPVELGTVTWDVDLPHVFTYELTHEGVPGECVDFTNTAWVDVTPGDGDGATQPDVIDDGDPRDSETVTVCVLEDLEVEKTADAAYDREYSWLIDKTSSVDSVEVEAGAAVDLDYQVTATPAGFVDSGHELSGTITVTNPNDFGTVVADVTDVPAVGDGVTCTVADGEGLQIAGGETVTLDYSCSLPDDFEPAEESSNTAVVTWEAEDGALDGTSESTVWVDFQLDEEVNKTVTVEDDLFGGVLGEATWNEEGTPTVFDYTITVDAPETGCATVDNTATIVETGQDDSASVEVCAEEVPPVDPPVDPVDPPVDPVVPPEKPEIPTGAPEASGPNGGMIAAGAGMIVLAALLGGAYVLRRRGEGTGSN</sequence>
<feature type="region of interest" description="Disordered" evidence="1">
    <location>
        <begin position="2512"/>
        <end position="2548"/>
    </location>
</feature>
<feature type="region of interest" description="Disordered" evidence="1">
    <location>
        <begin position="146"/>
        <end position="240"/>
    </location>
</feature>
<dbReference type="Proteomes" id="UP000319516">
    <property type="component" value="Unassembled WGS sequence"/>
</dbReference>
<proteinExistence type="predicted"/>
<dbReference type="InterPro" id="IPR013783">
    <property type="entry name" value="Ig-like_fold"/>
</dbReference>
<protein>
    <recommendedName>
        <fullName evidence="4">VWFA domain-containing protein</fullName>
    </recommendedName>
</protein>
<keyword evidence="2" id="KW-0472">Membrane</keyword>
<feature type="domain" description="VWFA" evidence="4">
    <location>
        <begin position="379"/>
        <end position="582"/>
    </location>
</feature>
<dbReference type="Gene3D" id="3.40.50.410">
    <property type="entry name" value="von Willebrand factor, type A domain"/>
    <property type="match status" value="1"/>
</dbReference>
<feature type="chain" id="PRO_5021913551" description="VWFA domain-containing protein" evidence="3">
    <location>
        <begin position="40"/>
        <end position="2581"/>
    </location>
</feature>
<accession>A0A542YNR5</accession>
<dbReference type="SUPFAM" id="SSF53300">
    <property type="entry name" value="vWA-like"/>
    <property type="match status" value="1"/>
</dbReference>
<dbReference type="InterPro" id="IPR036465">
    <property type="entry name" value="vWFA_dom_sf"/>
</dbReference>
<keyword evidence="2" id="KW-1133">Transmembrane helix</keyword>
<keyword evidence="3" id="KW-0732">Signal</keyword>
<feature type="transmembrane region" description="Helical" evidence="2">
    <location>
        <begin position="2551"/>
        <end position="2571"/>
    </location>
</feature>
<dbReference type="RefSeq" id="WP_153390315.1">
    <property type="nucleotide sequence ID" value="NZ_BAAAIK010000003.1"/>
</dbReference>
<keyword evidence="2" id="KW-0812">Transmembrane</keyword>
<evidence type="ECO:0000313" key="5">
    <source>
        <dbReference type="EMBL" id="TQL49679.1"/>
    </source>
</evidence>
<dbReference type="Gene3D" id="2.60.40.10">
    <property type="entry name" value="Immunoglobulins"/>
    <property type="match status" value="1"/>
</dbReference>
<dbReference type="CDD" id="cd00198">
    <property type="entry name" value="vWFA"/>
    <property type="match status" value="1"/>
</dbReference>
<evidence type="ECO:0000256" key="3">
    <source>
        <dbReference type="SAM" id="SignalP"/>
    </source>
</evidence>
<name>A0A542YNR5_9MICO</name>
<keyword evidence="6" id="KW-1185">Reference proteome</keyword>
<evidence type="ECO:0000256" key="2">
    <source>
        <dbReference type="SAM" id="Phobius"/>
    </source>
</evidence>
<feature type="signal peptide" evidence="3">
    <location>
        <begin position="1"/>
        <end position="39"/>
    </location>
</feature>
<dbReference type="GO" id="GO:0005975">
    <property type="term" value="P:carbohydrate metabolic process"/>
    <property type="evidence" value="ECO:0007669"/>
    <property type="project" value="UniProtKB-ARBA"/>
</dbReference>
<reference evidence="5 6" key="1">
    <citation type="submission" date="2019-06" db="EMBL/GenBank/DDBJ databases">
        <title>Sequencing the genomes of 1000 actinobacteria strains.</title>
        <authorList>
            <person name="Klenk H.-P."/>
        </authorList>
    </citation>
    <scope>NUCLEOTIDE SEQUENCE [LARGE SCALE GENOMIC DNA]</scope>
    <source>
        <strain evidence="5 6">DSM 12335</strain>
    </source>
</reference>
<feature type="compositionally biased region" description="Acidic residues" evidence="1">
    <location>
        <begin position="156"/>
        <end position="218"/>
    </location>
</feature>
<dbReference type="InterPro" id="IPR002035">
    <property type="entry name" value="VWF_A"/>
</dbReference>